<gene>
    <name evidence="1" type="ORF">PSTEL_00585</name>
</gene>
<evidence type="ECO:0000313" key="1">
    <source>
        <dbReference type="EMBL" id="AIQ61847.1"/>
    </source>
</evidence>
<dbReference type="Proteomes" id="UP000029507">
    <property type="component" value="Chromosome"/>
</dbReference>
<organism evidence="1 2">
    <name type="scientific">Paenibacillus stellifer</name>
    <dbReference type="NCBI Taxonomy" id="169760"/>
    <lineage>
        <taxon>Bacteria</taxon>
        <taxon>Bacillati</taxon>
        <taxon>Bacillota</taxon>
        <taxon>Bacilli</taxon>
        <taxon>Bacillales</taxon>
        <taxon>Paenibacillaceae</taxon>
        <taxon>Paenibacillus</taxon>
    </lineage>
</organism>
<name>A0A089LLT2_9BACL</name>
<dbReference type="OrthoDB" id="3078735at2"/>
<dbReference type="HOGENOM" id="CLU_1502070_0_0_9"/>
<dbReference type="STRING" id="169760.PSTEL_00585"/>
<sequence>MAALFILKERTVAALIFQIEFFKRLMEKYIPGRIPQYGQFRISSRFTAILDRVLGPQGGGNNPGPSPERVLIAATRGNPYAQGTAGTIATSDVGTTYRVKHTTPSGIKWVTGATADGTHPNYGTWHQAIALRVDKEGYTSFQIWDLMQRLGPFMGLGKREPFKGDMIFLDGRQVDADAP</sequence>
<dbReference type="KEGG" id="pste:PSTEL_00585"/>
<keyword evidence="2" id="KW-1185">Reference proteome</keyword>
<reference evidence="1 2" key="1">
    <citation type="submission" date="2014-08" db="EMBL/GenBank/DDBJ databases">
        <title>Comparative genomics of the Paenibacillus odorifer group.</title>
        <authorList>
            <person name="den Bakker H.C."/>
            <person name="Tsai Y.-C."/>
            <person name="Martin N."/>
            <person name="Korlach J."/>
            <person name="Wiedmann M."/>
        </authorList>
    </citation>
    <scope>NUCLEOTIDE SEQUENCE [LARGE SCALE GENOMIC DNA]</scope>
    <source>
        <strain evidence="1 2">DSM 14472</strain>
    </source>
</reference>
<evidence type="ECO:0000313" key="2">
    <source>
        <dbReference type="Proteomes" id="UP000029507"/>
    </source>
</evidence>
<protein>
    <submittedName>
        <fullName evidence="1">Uncharacterized protein</fullName>
    </submittedName>
</protein>
<accession>A0A089LLT2</accession>
<proteinExistence type="predicted"/>
<dbReference type="EMBL" id="CP009286">
    <property type="protein sequence ID" value="AIQ61847.1"/>
    <property type="molecule type" value="Genomic_DNA"/>
</dbReference>
<dbReference type="AlphaFoldDB" id="A0A089LLT2"/>